<feature type="region of interest" description="Disordered" evidence="1">
    <location>
        <begin position="292"/>
        <end position="315"/>
    </location>
</feature>
<dbReference type="Pfam" id="PF23041">
    <property type="entry name" value="DUF7036"/>
    <property type="match status" value="2"/>
</dbReference>
<feature type="domain" description="DUF7036" evidence="3">
    <location>
        <begin position="94"/>
        <end position="155"/>
    </location>
</feature>
<accession>A0A835DHY1</accession>
<evidence type="ECO:0000256" key="2">
    <source>
        <dbReference type="SAM" id="Phobius"/>
    </source>
</evidence>
<dbReference type="Proteomes" id="UP000655225">
    <property type="component" value="Unassembled WGS sequence"/>
</dbReference>
<feature type="transmembrane region" description="Helical" evidence="2">
    <location>
        <begin position="32"/>
        <end position="54"/>
    </location>
</feature>
<keyword evidence="2" id="KW-1133">Transmembrane helix</keyword>
<proteinExistence type="predicted"/>
<name>A0A835DHY1_TETSI</name>
<dbReference type="InterPro" id="IPR055464">
    <property type="entry name" value="DUF7036"/>
</dbReference>
<keyword evidence="2" id="KW-0472">Membrane</keyword>
<dbReference type="AlphaFoldDB" id="A0A835DHY1"/>
<dbReference type="OrthoDB" id="611787at2759"/>
<keyword evidence="2" id="KW-0812">Transmembrane</keyword>
<protein>
    <recommendedName>
        <fullName evidence="3">DUF7036 domain-containing protein</fullName>
    </recommendedName>
</protein>
<evidence type="ECO:0000313" key="5">
    <source>
        <dbReference type="Proteomes" id="UP000655225"/>
    </source>
</evidence>
<comment type="caution">
    <text evidence="4">The sequence shown here is derived from an EMBL/GenBank/DDBJ whole genome shotgun (WGS) entry which is preliminary data.</text>
</comment>
<evidence type="ECO:0000259" key="3">
    <source>
        <dbReference type="Pfam" id="PF23041"/>
    </source>
</evidence>
<dbReference type="EMBL" id="JABCRI010000006">
    <property type="protein sequence ID" value="KAF8404113.1"/>
    <property type="molecule type" value="Genomic_DNA"/>
</dbReference>
<evidence type="ECO:0000256" key="1">
    <source>
        <dbReference type="SAM" id="MobiDB-lite"/>
    </source>
</evidence>
<dbReference type="PANTHER" id="PTHR33826:SF4">
    <property type="entry name" value="F20B24.21"/>
    <property type="match status" value="1"/>
</dbReference>
<dbReference type="PANTHER" id="PTHR33826">
    <property type="entry name" value="F20B24.21"/>
    <property type="match status" value="1"/>
</dbReference>
<reference evidence="4 5" key="1">
    <citation type="submission" date="2020-04" db="EMBL/GenBank/DDBJ databases">
        <title>Plant Genome Project.</title>
        <authorList>
            <person name="Zhang R.-G."/>
        </authorList>
    </citation>
    <scope>NUCLEOTIDE SEQUENCE [LARGE SCALE GENOMIC DNA]</scope>
    <source>
        <strain evidence="4">YNK0</strain>
        <tissue evidence="4">Leaf</tissue>
    </source>
</reference>
<keyword evidence="5" id="KW-1185">Reference proteome</keyword>
<dbReference type="OMA" id="LKFPAGI"/>
<feature type="region of interest" description="Disordered" evidence="1">
    <location>
        <begin position="350"/>
        <end position="383"/>
    </location>
</feature>
<gene>
    <name evidence="4" type="ORF">HHK36_008993</name>
</gene>
<feature type="domain" description="DUF7036" evidence="3">
    <location>
        <begin position="189"/>
        <end position="276"/>
    </location>
</feature>
<sequence>MGKIEEQQQQREIQGSESRGCSMGLTRIGRAFNFKCFFILILSAFLFLSALFWLPPFHAFKSGFYANDADNIYGSPSCDPISFSCYNSANVSFALVSILSMHQPRASNWTDVVFGVLSVPKNVPINSVSLSVLRSSLVDLVLWQSNLFLTTSIFGQPSSFEILKFHGGITVSPVQSVSIWQISQILFTFILYNSVSQIQENFDQFNEQLKFGLHLRSYEVTNKNGSTLAPPVTVQASILSGVGSHNLLPQRLKQLAQTITRSPPAKNLGLDHSVFGKVKEIMLSSLLNRTLRTSQGSPTPSPSPSEDYFSASSVSPYPAPPPSYAPAPSVDNRYLSPCIHCDTLSPSGNTFPYAPTPENGPQYPWPPISKSPSPSMMTTHSPRHGPCCGPSFSPCPFPTANSDPSAPSDFSPRAPVPHPPVDSMSQLAPNLLPVPAVSYGSNPGQDKRSGEASVSPLASLPISPSPSFDSLIVMSDLSTCNLLQLLRQATCIYPLRDDLPVEATKVAGPFPKGNMDVLPKGKIVMLMWIKKQKYFVIVRAITFQVIIMDINTAQNTISSRNGIL</sequence>
<evidence type="ECO:0000313" key="4">
    <source>
        <dbReference type="EMBL" id="KAF8404113.1"/>
    </source>
</evidence>
<feature type="region of interest" description="Disordered" evidence="1">
    <location>
        <begin position="399"/>
        <end position="456"/>
    </location>
</feature>
<organism evidence="4 5">
    <name type="scientific">Tetracentron sinense</name>
    <name type="common">Spur-leaf</name>
    <dbReference type="NCBI Taxonomy" id="13715"/>
    <lineage>
        <taxon>Eukaryota</taxon>
        <taxon>Viridiplantae</taxon>
        <taxon>Streptophyta</taxon>
        <taxon>Embryophyta</taxon>
        <taxon>Tracheophyta</taxon>
        <taxon>Spermatophyta</taxon>
        <taxon>Magnoliopsida</taxon>
        <taxon>Trochodendrales</taxon>
        <taxon>Trochodendraceae</taxon>
        <taxon>Tetracentron</taxon>
    </lineage>
</organism>
<feature type="compositionally biased region" description="Low complexity" evidence="1">
    <location>
        <begin position="370"/>
        <end position="383"/>
    </location>
</feature>